<sequence>ATALIEAQADGVPVVATAVGGVPEVVQDGLTGRLIPRRDPEALAVAVIELLGDAERRAAMRNAARESARTFHIDRTVERTLQAYLVSRASNA</sequence>
<feature type="domain" description="Glycosyl transferase family 1" evidence="1">
    <location>
        <begin position="2"/>
        <end position="66"/>
    </location>
</feature>
<protein>
    <submittedName>
        <fullName evidence="2">Glycosyltransferase</fullName>
    </submittedName>
</protein>
<evidence type="ECO:0000313" key="2">
    <source>
        <dbReference type="EMBL" id="TMQ67866.1"/>
    </source>
</evidence>
<dbReference type="Pfam" id="PF00534">
    <property type="entry name" value="Glycos_transf_1"/>
    <property type="match status" value="1"/>
</dbReference>
<dbReference type="Gene3D" id="3.40.50.2000">
    <property type="entry name" value="Glycogen Phosphorylase B"/>
    <property type="match status" value="2"/>
</dbReference>
<dbReference type="InterPro" id="IPR001296">
    <property type="entry name" value="Glyco_trans_1"/>
</dbReference>
<dbReference type="SUPFAM" id="SSF53756">
    <property type="entry name" value="UDP-Glycosyltransferase/glycogen phosphorylase"/>
    <property type="match status" value="1"/>
</dbReference>
<name>A0A538TW64_UNCEI</name>
<comment type="caution">
    <text evidence="2">The sequence shown here is derived from an EMBL/GenBank/DDBJ whole genome shotgun (WGS) entry which is preliminary data.</text>
</comment>
<feature type="non-terminal residue" evidence="2">
    <location>
        <position position="1"/>
    </location>
</feature>
<dbReference type="PANTHER" id="PTHR12526">
    <property type="entry name" value="GLYCOSYLTRANSFERASE"/>
    <property type="match status" value="1"/>
</dbReference>
<evidence type="ECO:0000259" key="1">
    <source>
        <dbReference type="Pfam" id="PF00534"/>
    </source>
</evidence>
<dbReference type="GO" id="GO:0016757">
    <property type="term" value="F:glycosyltransferase activity"/>
    <property type="evidence" value="ECO:0007669"/>
    <property type="project" value="InterPro"/>
</dbReference>
<dbReference type="EMBL" id="VBPA01000429">
    <property type="protein sequence ID" value="TMQ67866.1"/>
    <property type="molecule type" value="Genomic_DNA"/>
</dbReference>
<dbReference type="AlphaFoldDB" id="A0A538TW64"/>
<reference evidence="2 3" key="1">
    <citation type="journal article" date="2019" name="Nat. Microbiol.">
        <title>Mediterranean grassland soil C-N compound turnover is dependent on rainfall and depth, and is mediated by genomically divergent microorganisms.</title>
        <authorList>
            <person name="Diamond S."/>
            <person name="Andeer P.F."/>
            <person name="Li Z."/>
            <person name="Crits-Christoph A."/>
            <person name="Burstein D."/>
            <person name="Anantharaman K."/>
            <person name="Lane K.R."/>
            <person name="Thomas B.C."/>
            <person name="Pan C."/>
            <person name="Northen T.R."/>
            <person name="Banfield J.F."/>
        </authorList>
    </citation>
    <scope>NUCLEOTIDE SEQUENCE [LARGE SCALE GENOMIC DNA]</scope>
    <source>
        <strain evidence="2">WS_10</strain>
    </source>
</reference>
<organism evidence="2 3">
    <name type="scientific">Eiseniibacteriota bacterium</name>
    <dbReference type="NCBI Taxonomy" id="2212470"/>
    <lineage>
        <taxon>Bacteria</taxon>
        <taxon>Candidatus Eiseniibacteriota</taxon>
    </lineage>
</organism>
<dbReference type="PANTHER" id="PTHR12526:SF636">
    <property type="entry name" value="BLL3647 PROTEIN"/>
    <property type="match status" value="1"/>
</dbReference>
<accession>A0A538TW64</accession>
<evidence type="ECO:0000313" key="3">
    <source>
        <dbReference type="Proteomes" id="UP000319836"/>
    </source>
</evidence>
<gene>
    <name evidence="2" type="ORF">E6K80_14840</name>
</gene>
<dbReference type="Proteomes" id="UP000319836">
    <property type="component" value="Unassembled WGS sequence"/>
</dbReference>
<keyword evidence="2" id="KW-0808">Transferase</keyword>
<proteinExistence type="predicted"/>